<gene>
    <name evidence="2" type="ORF">GW534_05605</name>
</gene>
<dbReference type="PANTHER" id="PTHR33594">
    <property type="entry name" value="SUPERFAMILY HYDROLASE, PUTATIVE (AFU_ORTHOLOGUE AFUA_1G03035)-RELATED"/>
    <property type="match status" value="1"/>
</dbReference>
<name>A0ABX0A1F2_9BACI</name>
<dbReference type="RefSeq" id="WP_161920082.1">
    <property type="nucleotide sequence ID" value="NZ_JAACYS010000017.1"/>
</dbReference>
<keyword evidence="3" id="KW-1185">Reference proteome</keyword>
<dbReference type="Pfam" id="PF01966">
    <property type="entry name" value="HD"/>
    <property type="match status" value="1"/>
</dbReference>
<reference evidence="2 3" key="1">
    <citation type="submission" date="2020-01" db="EMBL/GenBank/DDBJ databases">
        <title>A novel Bacillus sp. from Pasinler.</title>
        <authorList>
            <person name="Adiguzel A."/>
            <person name="Ay H."/>
            <person name="Baltaci M.O."/>
        </authorList>
    </citation>
    <scope>NUCLEOTIDE SEQUENCE [LARGE SCALE GENOMIC DNA]</scope>
    <source>
        <strain evidence="2 3">P1</strain>
    </source>
</reference>
<dbReference type="SUPFAM" id="SSF109604">
    <property type="entry name" value="HD-domain/PDEase-like"/>
    <property type="match status" value="1"/>
</dbReference>
<feature type="domain" description="HD/PDEase" evidence="1">
    <location>
        <begin position="20"/>
        <end position="135"/>
    </location>
</feature>
<dbReference type="CDD" id="cd00077">
    <property type="entry name" value="HDc"/>
    <property type="match status" value="1"/>
</dbReference>
<dbReference type="InterPro" id="IPR006674">
    <property type="entry name" value="HD_domain"/>
</dbReference>
<dbReference type="EMBL" id="JAACYS010000017">
    <property type="protein sequence ID" value="NCU17248.1"/>
    <property type="molecule type" value="Genomic_DNA"/>
</dbReference>
<accession>A0ABX0A1F2</accession>
<sequence length="214" mass="25426">MKQIIKSTENLLKEQFKNESTGHDWYHLNRVRYLALEIHKNENEGNPFIIEMAALLHDYYDDKLWDSPLDKKKELELFLLNHLKDVDNVKQILHTIDLISYRWNRGKPVPTIEAKIVRDADRLDAIGAIGIARTFAYGGKKGQPIYDPEIKVRTEMTYEEYRHGKSTTINHFYEKLLKLKDTMQTKTGKQMAEERHQFMEEFLRRFLKEWNGEA</sequence>
<dbReference type="PANTHER" id="PTHR33594:SF1">
    <property type="entry name" value="HD_PDEASE DOMAIN-CONTAINING PROTEIN"/>
    <property type="match status" value="1"/>
</dbReference>
<organism evidence="2 3">
    <name type="scientific">Pallidibacillus pasinlerensis</name>
    <dbReference type="NCBI Taxonomy" id="2703818"/>
    <lineage>
        <taxon>Bacteria</taxon>
        <taxon>Bacillati</taxon>
        <taxon>Bacillota</taxon>
        <taxon>Bacilli</taxon>
        <taxon>Bacillales</taxon>
        <taxon>Bacillaceae</taxon>
        <taxon>Pallidibacillus</taxon>
    </lineage>
</organism>
<dbReference type="Gene3D" id="1.20.58.1910">
    <property type="match status" value="1"/>
</dbReference>
<dbReference type="Proteomes" id="UP000743899">
    <property type="component" value="Unassembled WGS sequence"/>
</dbReference>
<dbReference type="SMART" id="SM00471">
    <property type="entry name" value="HDc"/>
    <property type="match status" value="1"/>
</dbReference>
<evidence type="ECO:0000259" key="1">
    <source>
        <dbReference type="SMART" id="SM00471"/>
    </source>
</evidence>
<protein>
    <submittedName>
        <fullName evidence="2">HD domain-containing protein</fullName>
    </submittedName>
</protein>
<evidence type="ECO:0000313" key="2">
    <source>
        <dbReference type="EMBL" id="NCU17248.1"/>
    </source>
</evidence>
<comment type="caution">
    <text evidence="2">The sequence shown here is derived from an EMBL/GenBank/DDBJ whole genome shotgun (WGS) entry which is preliminary data.</text>
</comment>
<evidence type="ECO:0000313" key="3">
    <source>
        <dbReference type="Proteomes" id="UP000743899"/>
    </source>
</evidence>
<dbReference type="Gene3D" id="1.10.472.50">
    <property type="entry name" value="HD-domain/PDEase-like"/>
    <property type="match status" value="1"/>
</dbReference>
<proteinExistence type="predicted"/>
<dbReference type="InterPro" id="IPR003607">
    <property type="entry name" value="HD/PDEase_dom"/>
</dbReference>